<feature type="region of interest" description="Disordered" evidence="1">
    <location>
        <begin position="188"/>
        <end position="318"/>
    </location>
</feature>
<feature type="compositionally biased region" description="Low complexity" evidence="1">
    <location>
        <begin position="244"/>
        <end position="267"/>
    </location>
</feature>
<dbReference type="OrthoDB" id="252268at2759"/>
<feature type="signal peptide" evidence="2">
    <location>
        <begin position="1"/>
        <end position="20"/>
    </location>
</feature>
<name>A0A0N0VF45_LEPPY</name>
<dbReference type="RefSeq" id="XP_015658113.1">
    <property type="nucleotide sequence ID" value="XM_015803471.1"/>
</dbReference>
<protein>
    <submittedName>
        <fullName evidence="3">Putative mitochondrial mitochondrial RNA binding complex 1 subunit</fullName>
    </submittedName>
</protein>
<organism evidence="3 4">
    <name type="scientific">Leptomonas pyrrhocoris</name>
    <name type="common">Firebug parasite</name>
    <dbReference type="NCBI Taxonomy" id="157538"/>
    <lineage>
        <taxon>Eukaryota</taxon>
        <taxon>Discoba</taxon>
        <taxon>Euglenozoa</taxon>
        <taxon>Kinetoplastea</taxon>
        <taxon>Metakinetoplastina</taxon>
        <taxon>Trypanosomatida</taxon>
        <taxon>Trypanosomatidae</taxon>
        <taxon>Leishmaniinae</taxon>
        <taxon>Leptomonas</taxon>
    </lineage>
</organism>
<dbReference type="OMA" id="QQYATRD"/>
<evidence type="ECO:0000256" key="2">
    <source>
        <dbReference type="SAM" id="SignalP"/>
    </source>
</evidence>
<feature type="chain" id="PRO_5005861009" evidence="2">
    <location>
        <begin position="21"/>
        <end position="318"/>
    </location>
</feature>
<keyword evidence="4" id="KW-1185">Reference proteome</keyword>
<dbReference type="EMBL" id="LGTL01000010">
    <property type="protein sequence ID" value="KPA79674.1"/>
    <property type="molecule type" value="Genomic_DNA"/>
</dbReference>
<feature type="compositionally biased region" description="Basic and acidic residues" evidence="1">
    <location>
        <begin position="224"/>
        <end position="234"/>
    </location>
</feature>
<evidence type="ECO:0000313" key="3">
    <source>
        <dbReference type="EMBL" id="KPA79674.1"/>
    </source>
</evidence>
<gene>
    <name evidence="3" type="ORF">ABB37_05454</name>
</gene>
<proteinExistence type="predicted"/>
<dbReference type="AlphaFoldDB" id="A0A0N0VF45"/>
<feature type="compositionally biased region" description="Basic and acidic residues" evidence="1">
    <location>
        <begin position="268"/>
        <end position="283"/>
    </location>
</feature>
<feature type="compositionally biased region" description="Low complexity" evidence="1">
    <location>
        <begin position="289"/>
        <end position="298"/>
    </location>
</feature>
<comment type="caution">
    <text evidence="3">The sequence shown here is derived from an EMBL/GenBank/DDBJ whole genome shotgun (WGS) entry which is preliminary data.</text>
</comment>
<keyword evidence="2" id="KW-0732">Signal</keyword>
<feature type="region of interest" description="Disordered" evidence="1">
    <location>
        <begin position="49"/>
        <end position="77"/>
    </location>
</feature>
<reference evidence="3 4" key="1">
    <citation type="submission" date="2015-07" db="EMBL/GenBank/DDBJ databases">
        <title>High-quality genome of monoxenous trypanosomatid Leptomonas pyrrhocoris.</title>
        <authorList>
            <person name="Flegontov P."/>
            <person name="Butenko A."/>
            <person name="Firsov S."/>
            <person name="Vlcek C."/>
            <person name="Logacheva M.D."/>
            <person name="Field M."/>
            <person name="Filatov D."/>
            <person name="Flegontova O."/>
            <person name="Gerasimov E."/>
            <person name="Jackson A.P."/>
            <person name="Kelly S."/>
            <person name="Opperdoes F."/>
            <person name="O'Reilly A."/>
            <person name="Votypka J."/>
            <person name="Yurchenko V."/>
            <person name="Lukes J."/>
        </authorList>
    </citation>
    <scope>NUCLEOTIDE SEQUENCE [LARGE SCALE GENOMIC DNA]</scope>
    <source>
        <strain evidence="3">H10</strain>
    </source>
</reference>
<dbReference type="GeneID" id="26905744"/>
<feature type="compositionally biased region" description="Gly residues" evidence="1">
    <location>
        <begin position="205"/>
        <end position="219"/>
    </location>
</feature>
<sequence>MRHFLRVPRASLCAAAVCSAGVASRSAPSSTAVTAAFTCAVRWQAQSRPYGRGGGGSTGRSTVVNRSDSEGSQLLNKTKDGELSFDTRVAMRDDSVILTEIFKHVPPQGAISIKSLFSALNDDVQEALCEKHNGLRSFVEQRKQIFTVRPHPTDGVLYVVGNPLVAKQYATRDLQLKTMRQMMGLTEEETAMSQRQQRPGSNFGPRGGGGGGGRGGGGNYNRNYRRDNSGDDRGQGQGQDQRRYQGNNANRSYSNSNSNSNNTQYGGSDRRRPPPPPRDDRRSYGGGSRSNPYNNSGPPQRPNRGPMGSHAKSFGTRS</sequence>
<evidence type="ECO:0000256" key="1">
    <source>
        <dbReference type="SAM" id="MobiDB-lite"/>
    </source>
</evidence>
<dbReference type="VEuPathDB" id="TriTrypDB:LpyrH10_10_2230"/>
<dbReference type="Proteomes" id="UP000037923">
    <property type="component" value="Unassembled WGS sequence"/>
</dbReference>
<evidence type="ECO:0000313" key="4">
    <source>
        <dbReference type="Proteomes" id="UP000037923"/>
    </source>
</evidence>
<accession>A0A0N0VF45</accession>